<evidence type="ECO:0000256" key="8">
    <source>
        <dbReference type="ARBA" id="ARBA00023273"/>
    </source>
</evidence>
<dbReference type="GeneTree" id="ENSGT00940000157582"/>
<dbReference type="Gene3D" id="6.10.140.2130">
    <property type="match status" value="1"/>
</dbReference>
<name>A0A674D2Z6_SALTR</name>
<keyword evidence="13" id="KW-1185">Reference proteome</keyword>
<feature type="compositionally biased region" description="Pro residues" evidence="11">
    <location>
        <begin position="849"/>
        <end position="884"/>
    </location>
</feature>
<keyword evidence="7 10" id="KW-0009">Actin-binding</keyword>
<feature type="compositionally biased region" description="Basic and acidic residues" evidence="11">
    <location>
        <begin position="572"/>
        <end position="586"/>
    </location>
</feature>
<dbReference type="Ensembl" id="ENSSTUT00000095756.1">
    <property type="protein sequence ID" value="ENSSTUP00000090029.1"/>
    <property type="gene ID" value="ENSSTUG00000039525.1"/>
</dbReference>
<reference evidence="12" key="1">
    <citation type="submission" date="2025-08" db="UniProtKB">
        <authorList>
            <consortium name="Ensembl"/>
        </authorList>
    </citation>
    <scope>IDENTIFICATION</scope>
</reference>
<feature type="compositionally biased region" description="Basic and acidic residues" evidence="11">
    <location>
        <begin position="159"/>
        <end position="173"/>
    </location>
</feature>
<feature type="compositionally biased region" description="Polar residues" evidence="11">
    <location>
        <begin position="653"/>
        <end position="663"/>
    </location>
</feature>
<feature type="compositionally biased region" description="Polar residues" evidence="11">
    <location>
        <begin position="629"/>
        <end position="645"/>
    </location>
</feature>
<feature type="compositionally biased region" description="Acidic residues" evidence="11">
    <location>
        <begin position="998"/>
        <end position="1007"/>
    </location>
</feature>
<keyword evidence="4 10" id="KW-0963">Cytoplasm</keyword>
<comment type="subunit">
    <text evidence="2 10">Binds PPP1CA and actin.</text>
</comment>
<dbReference type="OMA" id="ANTIYTQ"/>
<feature type="repeat" description="RPEL" evidence="9">
    <location>
        <begin position="1077"/>
        <end position="1102"/>
    </location>
</feature>
<feature type="compositionally biased region" description="Basic and acidic residues" evidence="11">
    <location>
        <begin position="1033"/>
        <end position="1053"/>
    </location>
</feature>
<dbReference type="PROSITE" id="PS51073">
    <property type="entry name" value="RPEL"/>
    <property type="match status" value="3"/>
</dbReference>
<evidence type="ECO:0000256" key="6">
    <source>
        <dbReference type="ARBA" id="ARBA00022902"/>
    </source>
</evidence>
<dbReference type="GO" id="GO:0030036">
    <property type="term" value="P:actin cytoskeleton organization"/>
    <property type="evidence" value="ECO:0007669"/>
    <property type="project" value="TreeGrafter"/>
</dbReference>
<evidence type="ECO:0000256" key="1">
    <source>
        <dbReference type="ARBA" id="ARBA00009795"/>
    </source>
</evidence>
<comment type="function">
    <text evidence="10">Regulator of protein phosphatase 1 (PP1) required for neural tube and optic fissure closure, and enteric neural crest cell (ENCCs) migration during development. Acts as an activator of PP1. During neural tube closure, localizes to the ventral neural tube and activates PP1, leading to down-regulate cell proliferation within cranial neural tissue and the neural retina. Also acts as a regulator of migration of enteric neural crest cells (ENCCs) by activating PP1, leading to repression of the integrin signaling through the rho/rock pathway.</text>
</comment>
<keyword evidence="3 10" id="KW-0217">Developmental protein</keyword>
<evidence type="ECO:0000256" key="4">
    <source>
        <dbReference type="ARBA" id="ARBA00022490"/>
    </source>
</evidence>
<feature type="repeat" description="RPEL" evidence="9">
    <location>
        <begin position="81"/>
        <end position="106"/>
    </location>
</feature>
<evidence type="ECO:0000313" key="12">
    <source>
        <dbReference type="Ensembl" id="ENSSTUP00000090029.1"/>
    </source>
</evidence>
<comment type="similarity">
    <text evidence="1 10">Belongs to the phosphatase and actin regulator family.</text>
</comment>
<feature type="compositionally biased region" description="Basic and acidic residues" evidence="11">
    <location>
        <begin position="807"/>
        <end position="816"/>
    </location>
</feature>
<evidence type="ECO:0000256" key="11">
    <source>
        <dbReference type="SAM" id="MobiDB-lite"/>
    </source>
</evidence>
<dbReference type="SMART" id="SM00707">
    <property type="entry name" value="RPEL"/>
    <property type="match status" value="3"/>
</dbReference>
<evidence type="ECO:0000313" key="13">
    <source>
        <dbReference type="Proteomes" id="UP000472277"/>
    </source>
</evidence>
<evidence type="ECO:0000256" key="2">
    <source>
        <dbReference type="ARBA" id="ARBA00011844"/>
    </source>
</evidence>
<feature type="compositionally biased region" description="Low complexity" evidence="11">
    <location>
        <begin position="785"/>
        <end position="806"/>
    </location>
</feature>
<evidence type="ECO:0000256" key="3">
    <source>
        <dbReference type="ARBA" id="ARBA00022473"/>
    </source>
</evidence>
<evidence type="ECO:0000256" key="9">
    <source>
        <dbReference type="PROSITE-ProRule" id="PRU00401"/>
    </source>
</evidence>
<feature type="compositionally biased region" description="Basic and acidic residues" evidence="11">
    <location>
        <begin position="189"/>
        <end position="217"/>
    </location>
</feature>
<feature type="compositionally biased region" description="Basic and acidic residues" evidence="11">
    <location>
        <begin position="497"/>
        <end position="513"/>
    </location>
</feature>
<dbReference type="PANTHER" id="PTHR12751">
    <property type="entry name" value="PHOSPHATASE AND ACTIN REGULATOR PHACTR"/>
    <property type="match status" value="1"/>
</dbReference>
<gene>
    <name evidence="12" type="primary">LOC115173183</name>
</gene>
<feature type="compositionally biased region" description="Basic and acidic residues" evidence="11">
    <location>
        <begin position="225"/>
        <end position="483"/>
    </location>
</feature>
<organism evidence="12 13">
    <name type="scientific">Salmo trutta</name>
    <name type="common">Brown trout</name>
    <dbReference type="NCBI Taxonomy" id="8032"/>
    <lineage>
        <taxon>Eukaryota</taxon>
        <taxon>Metazoa</taxon>
        <taxon>Chordata</taxon>
        <taxon>Craniata</taxon>
        <taxon>Vertebrata</taxon>
        <taxon>Euteleostomi</taxon>
        <taxon>Actinopterygii</taxon>
        <taxon>Neopterygii</taxon>
        <taxon>Teleostei</taxon>
        <taxon>Protacanthopterygii</taxon>
        <taxon>Salmoniformes</taxon>
        <taxon>Salmonidae</taxon>
        <taxon>Salmoninae</taxon>
        <taxon>Salmo</taxon>
    </lineage>
</organism>
<feature type="region of interest" description="Disordered" evidence="11">
    <location>
        <begin position="99"/>
        <end position="693"/>
    </location>
</feature>
<feature type="compositionally biased region" description="Low complexity" evidence="11">
    <location>
        <begin position="599"/>
        <end position="620"/>
    </location>
</feature>
<accession>A0A674D2Z6</accession>
<proteinExistence type="inferred from homology"/>
<feature type="region of interest" description="Disordered" evidence="11">
    <location>
        <begin position="1"/>
        <end position="64"/>
    </location>
</feature>
<dbReference type="AlphaFoldDB" id="A0A674D2Z6"/>
<feature type="repeat" description="RPEL" evidence="9">
    <location>
        <begin position="1115"/>
        <end position="1140"/>
    </location>
</feature>
<keyword evidence="5" id="KW-0677">Repeat</keyword>
<protein>
    <recommendedName>
        <fullName evidence="10">Phosphatase and actin regulator 4</fullName>
    </recommendedName>
</protein>
<feature type="compositionally biased region" description="Polar residues" evidence="11">
    <location>
        <begin position="1"/>
        <end position="11"/>
    </location>
</feature>
<feature type="compositionally biased region" description="Pro residues" evidence="11">
    <location>
        <begin position="666"/>
        <end position="684"/>
    </location>
</feature>
<dbReference type="InterPro" id="IPR004018">
    <property type="entry name" value="RPEL_repeat"/>
</dbReference>
<feature type="compositionally biased region" description="Low complexity" evidence="11">
    <location>
        <begin position="12"/>
        <end position="22"/>
    </location>
</feature>
<dbReference type="GO" id="GO:0003779">
    <property type="term" value="F:actin binding"/>
    <property type="evidence" value="ECO:0007669"/>
    <property type="project" value="UniProtKB-KW"/>
</dbReference>
<dbReference type="Gene3D" id="6.10.140.1750">
    <property type="match status" value="1"/>
</dbReference>
<reference evidence="12" key="2">
    <citation type="submission" date="2025-09" db="UniProtKB">
        <authorList>
            <consortium name="Ensembl"/>
        </authorList>
    </citation>
    <scope>IDENTIFICATION</scope>
</reference>
<feature type="compositionally biased region" description="Basic and acidic residues" evidence="11">
    <location>
        <begin position="546"/>
        <end position="559"/>
    </location>
</feature>
<feature type="compositionally biased region" description="Acidic residues" evidence="11">
    <location>
        <begin position="946"/>
        <end position="956"/>
    </location>
</feature>
<keyword evidence="8 10" id="KW-0966">Cell projection</keyword>
<evidence type="ECO:0000256" key="7">
    <source>
        <dbReference type="ARBA" id="ARBA00023203"/>
    </source>
</evidence>
<dbReference type="PANTHER" id="PTHR12751:SF4">
    <property type="entry name" value="PHOSPHATASE AND ACTIN REGULATOR 4"/>
    <property type="match status" value="1"/>
</dbReference>
<feature type="compositionally biased region" description="Low complexity" evidence="11">
    <location>
        <begin position="834"/>
        <end position="848"/>
    </location>
</feature>
<evidence type="ECO:0000256" key="5">
    <source>
        <dbReference type="ARBA" id="ARBA00022737"/>
    </source>
</evidence>
<dbReference type="Proteomes" id="UP000472277">
    <property type="component" value="Chromosome 34"/>
</dbReference>
<feature type="compositionally biased region" description="Polar residues" evidence="11">
    <location>
        <begin position="902"/>
        <end position="914"/>
    </location>
</feature>
<feature type="region of interest" description="Disordered" evidence="11">
    <location>
        <begin position="752"/>
        <end position="1064"/>
    </location>
</feature>
<keyword evidence="6 10" id="KW-0524">Neurogenesis</keyword>
<feature type="compositionally biased region" description="Acidic residues" evidence="11">
    <location>
        <begin position="1015"/>
        <end position="1024"/>
    </location>
</feature>
<evidence type="ECO:0000256" key="10">
    <source>
        <dbReference type="RuleBase" id="RU367131"/>
    </source>
</evidence>
<sequence>MGQNASNAETVPQQHQPQPAQHSTDDEVDLQQSTTGSEGGNSSGGTPPSKRKGKFSSFGNMFKPWKWRKKKSSETFLETSIVLERKISVRRPRQELIDRGVLKELPENEGNDVNHSKGPVVKNGQPVPMDVDQVSKSGIKVSRGEAGPGLNPTWLPQGEDPRRGSVPSDDPRSRSRVPSDASRSNRAPLDVDSHARLSAIDLERRSRVPSDVSERRGGSLPRGPAPEERRQRKEDKEDKREERRDGKEDKREERRDGKEDKREERREGKEDKREERRDGKEDKREERRDGKEDKREERRDGKEDKREERKDGKEDKREERRDGKEDKREERRDGKEDKREERRDPRDEREERERKDRWEREVRDRENRREREESDNREKRDRREERERRDRDDREVEKEDKEKRGEKYDRREGNERRDDREKRDDRRDVKRDDREKRDDRRDDRERKDDRYKIIICEKSDERRDDRDRRDDGEKRGEERDRRSPPPRAAKPETLLRPIEEGHPVVRLHSEMELRQSLQKTSSEDLRSRVRPASEAYRGSTLPRYMPSEETKVGETRGRAESTGVRFAPGHTPDPDSIHDSSRREPPPTKQAMLPPKSHPTITTSTEPVRTSTPPSSSTSPAVAVAKPTRTVSLVISDDPPSTHSNPIPPVRSIQVTPSSTTGELATPPPVPPHAKQPPVPPPKPTNRNSNPALLVSTLNRASRVQGPLPHHYCTSWRRQGELGLYLSLPTYLHRRRAEQACSAELSQAGSGIIVVPAPTRRSPPTPPKRMTPVTKHHSGDPSPEPETSGPSGSVPVPIPTVSVPPSTDRDDTRDTLRAVGFQLPTSDPAPAPRPLSHIPTSTPSSHPHLPLPNPASAPLPVPLPFPQKDPPSPTTEPPSHPPASVPAIPLHILIQRALCSPSPAQANPDGSQRAHSMLFESPPEFLTEPGGRRSLPVTIEPLRLPEDDDFDMEEELEKLHPRRMLPPRQPELEPRSRRGLVVDPRVSVIPEGRGPGDSSEEDEETDSDGPILYRDDDEDEDDDPPSALASRVTRKDTLALKLERQQERDEREGGQVQDGVGWQSREQWEALKNKIGTTLNRRLSQRPTAEELEQRNILPARNEADIRAERSEIKRRLTRKLSQRPTIAELQARKILRFHEYVECTTTQDYDRRADKPWTKLTPSDKAAIRKELNEFKSSEMEVHEESRIYTRFHRP</sequence>
<dbReference type="InParanoid" id="A0A674D2Z6"/>
<comment type="subcellular location">
    <subcellularLocation>
        <location evidence="10">Cytoplasm</location>
    </subcellularLocation>
    <subcellularLocation>
        <location evidence="10">Cell projection</location>
        <location evidence="10">Lamellipodium</location>
    </subcellularLocation>
</comment>
<dbReference type="Pfam" id="PF02755">
    <property type="entry name" value="RPEL"/>
    <property type="match status" value="3"/>
</dbReference>